<gene>
    <name evidence="1" type="ORF">CLV32_2098</name>
</gene>
<dbReference type="Proteomes" id="UP000295499">
    <property type="component" value="Unassembled WGS sequence"/>
</dbReference>
<sequence length="281" mass="32148">MFKKLLIPVLILLAFPFLIILINKITTLYYNRSYQQIDQGVITSPHYQMIQIKLSGIPQELTGYTTEIDSMYVDTIPTTPVDSSTVHKIDPKSFKTYGGHIYIDTVKRLLHMETREDSVDGKGGPTGDYKQHYLTLNLKGKIIADSVVLNPEKAHTYPNGYLVPDVLIPFQPWLDENQPIYIHHFAKQNFNSYCFNPLRGWGSPNGAGNCYFWDGTAFYVINFHKELLKFKLPCSSGAFLFSEDMDFSADMNYYPVPKSYQNIVNASFLVYKSQLYMVSGK</sequence>
<reference evidence="1 2" key="1">
    <citation type="submission" date="2019-03" db="EMBL/GenBank/DDBJ databases">
        <title>Genomic Encyclopedia of Archaeal and Bacterial Type Strains, Phase II (KMG-II): from individual species to whole genera.</title>
        <authorList>
            <person name="Goeker M."/>
        </authorList>
    </citation>
    <scope>NUCLEOTIDE SEQUENCE [LARGE SCALE GENOMIC DNA]</scope>
    <source>
        <strain evidence="1 2">DSM 19034</strain>
    </source>
</reference>
<protein>
    <submittedName>
        <fullName evidence="1">Uncharacterized protein</fullName>
    </submittedName>
</protein>
<dbReference type="OrthoDB" id="1411066at2"/>
<name>A0A4R6IM10_9SPHI</name>
<proteinExistence type="predicted"/>
<dbReference type="AlphaFoldDB" id="A0A4R6IM10"/>
<dbReference type="EMBL" id="SNWM01000002">
    <property type="protein sequence ID" value="TDO23111.1"/>
    <property type="molecule type" value="Genomic_DNA"/>
</dbReference>
<dbReference type="RefSeq" id="WP_133555025.1">
    <property type="nucleotide sequence ID" value="NZ_SNWM01000002.1"/>
</dbReference>
<evidence type="ECO:0000313" key="2">
    <source>
        <dbReference type="Proteomes" id="UP000295499"/>
    </source>
</evidence>
<accession>A0A4R6IM10</accession>
<comment type="caution">
    <text evidence="1">The sequence shown here is derived from an EMBL/GenBank/DDBJ whole genome shotgun (WGS) entry which is preliminary data.</text>
</comment>
<organism evidence="1 2">
    <name type="scientific">Pedobacter duraquae</name>
    <dbReference type="NCBI Taxonomy" id="425511"/>
    <lineage>
        <taxon>Bacteria</taxon>
        <taxon>Pseudomonadati</taxon>
        <taxon>Bacteroidota</taxon>
        <taxon>Sphingobacteriia</taxon>
        <taxon>Sphingobacteriales</taxon>
        <taxon>Sphingobacteriaceae</taxon>
        <taxon>Pedobacter</taxon>
    </lineage>
</organism>
<evidence type="ECO:0000313" key="1">
    <source>
        <dbReference type="EMBL" id="TDO23111.1"/>
    </source>
</evidence>
<keyword evidence="2" id="KW-1185">Reference proteome</keyword>